<gene>
    <name evidence="1" type="ORF">DPMN_141912</name>
</gene>
<accession>A0A9D4JLQ5</accession>
<organism evidence="1 2">
    <name type="scientific">Dreissena polymorpha</name>
    <name type="common">Zebra mussel</name>
    <name type="synonym">Mytilus polymorpha</name>
    <dbReference type="NCBI Taxonomy" id="45954"/>
    <lineage>
        <taxon>Eukaryota</taxon>
        <taxon>Metazoa</taxon>
        <taxon>Spiralia</taxon>
        <taxon>Lophotrochozoa</taxon>
        <taxon>Mollusca</taxon>
        <taxon>Bivalvia</taxon>
        <taxon>Autobranchia</taxon>
        <taxon>Heteroconchia</taxon>
        <taxon>Euheterodonta</taxon>
        <taxon>Imparidentia</taxon>
        <taxon>Neoheterodontei</taxon>
        <taxon>Myida</taxon>
        <taxon>Dreissenoidea</taxon>
        <taxon>Dreissenidae</taxon>
        <taxon>Dreissena</taxon>
    </lineage>
</organism>
<reference evidence="1" key="1">
    <citation type="journal article" date="2019" name="bioRxiv">
        <title>The Genome of the Zebra Mussel, Dreissena polymorpha: A Resource for Invasive Species Research.</title>
        <authorList>
            <person name="McCartney M.A."/>
            <person name="Auch B."/>
            <person name="Kono T."/>
            <person name="Mallez S."/>
            <person name="Zhang Y."/>
            <person name="Obille A."/>
            <person name="Becker A."/>
            <person name="Abrahante J.E."/>
            <person name="Garbe J."/>
            <person name="Badalamenti J.P."/>
            <person name="Herman A."/>
            <person name="Mangelson H."/>
            <person name="Liachko I."/>
            <person name="Sullivan S."/>
            <person name="Sone E.D."/>
            <person name="Koren S."/>
            <person name="Silverstein K.A.T."/>
            <person name="Beckman K.B."/>
            <person name="Gohl D.M."/>
        </authorList>
    </citation>
    <scope>NUCLEOTIDE SEQUENCE</scope>
    <source>
        <strain evidence="1">Duluth1</strain>
        <tissue evidence="1">Whole animal</tissue>
    </source>
</reference>
<keyword evidence="2" id="KW-1185">Reference proteome</keyword>
<comment type="caution">
    <text evidence="1">The sequence shown here is derived from an EMBL/GenBank/DDBJ whole genome shotgun (WGS) entry which is preliminary data.</text>
</comment>
<name>A0A9D4JLQ5_DREPO</name>
<dbReference type="AlphaFoldDB" id="A0A9D4JLQ5"/>
<proteinExistence type="predicted"/>
<protein>
    <submittedName>
        <fullName evidence="1">Uncharacterized protein</fullName>
    </submittedName>
</protein>
<dbReference type="EMBL" id="JAIWYP010000006">
    <property type="protein sequence ID" value="KAH3813453.1"/>
    <property type="molecule type" value="Genomic_DNA"/>
</dbReference>
<sequence>HITDYCDAIIPKDYITRCIGVDSSIRSVISCITDVCLLEDFTVCKAANLGPS</sequence>
<evidence type="ECO:0000313" key="2">
    <source>
        <dbReference type="Proteomes" id="UP000828390"/>
    </source>
</evidence>
<dbReference type="Proteomes" id="UP000828390">
    <property type="component" value="Unassembled WGS sequence"/>
</dbReference>
<feature type="non-terminal residue" evidence="1">
    <location>
        <position position="1"/>
    </location>
</feature>
<reference evidence="1" key="2">
    <citation type="submission" date="2020-11" db="EMBL/GenBank/DDBJ databases">
        <authorList>
            <person name="McCartney M.A."/>
            <person name="Auch B."/>
            <person name="Kono T."/>
            <person name="Mallez S."/>
            <person name="Becker A."/>
            <person name="Gohl D.M."/>
            <person name="Silverstein K.A.T."/>
            <person name="Koren S."/>
            <person name="Bechman K.B."/>
            <person name="Herman A."/>
            <person name="Abrahante J.E."/>
            <person name="Garbe J."/>
        </authorList>
    </citation>
    <scope>NUCLEOTIDE SEQUENCE</scope>
    <source>
        <strain evidence="1">Duluth1</strain>
        <tissue evidence="1">Whole animal</tissue>
    </source>
</reference>
<evidence type="ECO:0000313" key="1">
    <source>
        <dbReference type="EMBL" id="KAH3813453.1"/>
    </source>
</evidence>